<proteinExistence type="evidence at transcript level"/>
<reference evidence="1" key="1">
    <citation type="submission" date="2007-10" db="EMBL/GenBank/DDBJ databases">
        <title>NEDO human cDNA sequencing project focused on splicing variants.</title>
        <authorList>
            <person name="Wakamatsu A."/>
            <person name="Yamamoto J."/>
            <person name="Kimura K."/>
            <person name="Ishii S."/>
            <person name="Watanabe K."/>
            <person name="Sugiyama A."/>
            <person name="Murakawa K."/>
            <person name="Kaida T."/>
            <person name="Tsuchiya K."/>
            <person name="Fukuzumi Y."/>
            <person name="Kumagai A."/>
            <person name="Oishi Y."/>
            <person name="Yamamoto S."/>
            <person name="Ono Y."/>
            <person name="Komori Y."/>
            <person name="Yamazaki M."/>
            <person name="Kisu Y."/>
            <person name="Nishikawa T."/>
            <person name="Sugano S."/>
            <person name="Nomura N."/>
            <person name="Isogai T."/>
        </authorList>
    </citation>
    <scope>NUCLEOTIDE SEQUENCE</scope>
</reference>
<dbReference type="EMBL" id="AK300027">
    <property type="protein sequence ID" value="BAG61838.1"/>
    <property type="molecule type" value="mRNA"/>
</dbReference>
<accession>B5MDV9</accession>
<sequence>MNSNASEHTGMLRTCWSHSHWDPFSSGSVTAMWATHSPTSKAWAGIQGRGRWALGFPWRGQGVLHVIASQKAAVTEAVDLRTGAASQAMSEAFVRSGMFYLRPAFVLLCYKWGKLRHSEVSNLLGVAWPVSEEACMGTWGSLAVAVTLPAQGLGTWGRDEGE</sequence>
<name>B4DT26_HUMAN</name>
<evidence type="ECO:0000313" key="1">
    <source>
        <dbReference type="EMBL" id="BAG61838.1"/>
    </source>
</evidence>
<accession>B4DT26</accession>
<protein>
    <submittedName>
        <fullName evidence="1">cDNA FLJ59974</fullName>
    </submittedName>
</protein>
<dbReference type="AlphaFoldDB" id="B4DT26"/>
<organism evidence="1">
    <name type="scientific">Homo sapiens</name>
    <name type="common">Human</name>
    <dbReference type="NCBI Taxonomy" id="9606"/>
    <lineage>
        <taxon>Eukaryota</taxon>
        <taxon>Metazoa</taxon>
        <taxon>Chordata</taxon>
        <taxon>Craniata</taxon>
        <taxon>Vertebrata</taxon>
        <taxon>Euteleostomi</taxon>
        <taxon>Mammalia</taxon>
        <taxon>Eutheria</taxon>
        <taxon>Euarchontoglires</taxon>
        <taxon>Primates</taxon>
        <taxon>Haplorrhini</taxon>
        <taxon>Catarrhini</taxon>
        <taxon>Hominidae</taxon>
        <taxon>Homo</taxon>
    </lineage>
</organism>